<protein>
    <submittedName>
        <fullName evidence="2">Uncharacterized protein</fullName>
    </submittedName>
</protein>
<dbReference type="PANTHER" id="PTHR36129">
    <property type="entry name" value="ORGANIC SOLUTE TRANSPORTER SUBUNIT BETA-RELATED"/>
    <property type="match status" value="1"/>
</dbReference>
<dbReference type="EMBL" id="CACRXK020006345">
    <property type="protein sequence ID" value="CAB4009124.1"/>
    <property type="molecule type" value="Genomic_DNA"/>
</dbReference>
<proteinExistence type="predicted"/>
<dbReference type="GO" id="GO:0015721">
    <property type="term" value="P:bile acid and bile salt transport"/>
    <property type="evidence" value="ECO:0007669"/>
    <property type="project" value="TreeGrafter"/>
</dbReference>
<dbReference type="Gene3D" id="2.80.10.50">
    <property type="match status" value="1"/>
</dbReference>
<dbReference type="GO" id="GO:0005886">
    <property type="term" value="C:plasma membrane"/>
    <property type="evidence" value="ECO:0007669"/>
    <property type="project" value="TreeGrafter"/>
</dbReference>
<feature type="region of interest" description="Disordered" evidence="1">
    <location>
        <begin position="1"/>
        <end position="131"/>
    </location>
</feature>
<dbReference type="Pfam" id="PF24562">
    <property type="entry name" value="CysR_MRC2_N"/>
    <property type="match status" value="1"/>
</dbReference>
<dbReference type="SUPFAM" id="SSF50370">
    <property type="entry name" value="Ricin B-like lectins"/>
    <property type="match status" value="1"/>
</dbReference>
<dbReference type="InterPro" id="IPR000772">
    <property type="entry name" value="Ricin_B_lectin"/>
</dbReference>
<dbReference type="Proteomes" id="UP001152795">
    <property type="component" value="Unassembled WGS sequence"/>
</dbReference>
<accession>A0A7D9EHH1</accession>
<gene>
    <name evidence="2" type="ORF">PACLA_8A022752</name>
</gene>
<reference evidence="2" key="1">
    <citation type="submission" date="2020-04" db="EMBL/GenBank/DDBJ databases">
        <authorList>
            <person name="Alioto T."/>
            <person name="Alioto T."/>
            <person name="Gomez Garrido J."/>
        </authorList>
    </citation>
    <scope>NUCLEOTIDE SEQUENCE</scope>
    <source>
        <strain evidence="2">A484AB</strain>
    </source>
</reference>
<organism evidence="2 3">
    <name type="scientific">Paramuricea clavata</name>
    <name type="common">Red gorgonian</name>
    <name type="synonym">Violescent sea-whip</name>
    <dbReference type="NCBI Taxonomy" id="317549"/>
    <lineage>
        <taxon>Eukaryota</taxon>
        <taxon>Metazoa</taxon>
        <taxon>Cnidaria</taxon>
        <taxon>Anthozoa</taxon>
        <taxon>Octocorallia</taxon>
        <taxon>Malacalcyonacea</taxon>
        <taxon>Plexauridae</taxon>
        <taxon>Paramuricea</taxon>
    </lineage>
</organism>
<keyword evidence="3" id="KW-1185">Reference proteome</keyword>
<evidence type="ECO:0000313" key="2">
    <source>
        <dbReference type="EMBL" id="CAB4009124.1"/>
    </source>
</evidence>
<dbReference type="GO" id="GO:0032991">
    <property type="term" value="C:protein-containing complex"/>
    <property type="evidence" value="ECO:0007669"/>
    <property type="project" value="TreeGrafter"/>
</dbReference>
<feature type="compositionally biased region" description="Polar residues" evidence="1">
    <location>
        <begin position="28"/>
        <end position="44"/>
    </location>
</feature>
<feature type="compositionally biased region" description="Low complexity" evidence="1">
    <location>
        <begin position="1"/>
        <end position="22"/>
    </location>
</feature>
<dbReference type="PROSITE" id="PS50231">
    <property type="entry name" value="RICIN_B_LECTIN"/>
    <property type="match status" value="1"/>
</dbReference>
<feature type="compositionally biased region" description="Low complexity" evidence="1">
    <location>
        <begin position="45"/>
        <end position="114"/>
    </location>
</feature>
<sequence length="325" mass="35010">MELGGNTTTPFAVTPPTATTPEENTKTLSPATSLTPTARTPGGNTTTLSPVPLPTLTATSTPGGNTTTPYPAAPTGGNTTTSFTATPPTATTSEGNRTTPSPATSPTPTATSTPGGNRTTPSPATPTAGEGFLIYNADHGKCITIENENITLRSCKPLTGNQRWRWTQYNQLQNIINQTCLSAPETPVNWVLLKLSTCNRHDKNQVWVCVNETIRLNGTILNVNYGNPRGGDNVVLYDGTRRWSKWKVYDEDIRVCEKWKGILKISIDVMRCTLESFPGASFHSTIVRACARAFKFCVPGLGPATIIRERITVATWSRVKSLNSL</sequence>
<dbReference type="AlphaFoldDB" id="A0A7D9EHH1"/>
<evidence type="ECO:0000313" key="3">
    <source>
        <dbReference type="Proteomes" id="UP001152795"/>
    </source>
</evidence>
<evidence type="ECO:0000256" key="1">
    <source>
        <dbReference type="SAM" id="MobiDB-lite"/>
    </source>
</evidence>
<dbReference type="InterPro" id="IPR052678">
    <property type="entry name" value="OST-beta_subunit"/>
</dbReference>
<dbReference type="PANTHER" id="PTHR36129:SF1">
    <property type="entry name" value="ORGANIC SOLUTE TRANSPORTER SUBUNIT BETA"/>
    <property type="match status" value="1"/>
</dbReference>
<dbReference type="InterPro" id="IPR035992">
    <property type="entry name" value="Ricin_B-like_lectins"/>
</dbReference>
<comment type="caution">
    <text evidence="2">The sequence shown here is derived from an EMBL/GenBank/DDBJ whole genome shotgun (WGS) entry which is preliminary data.</text>
</comment>
<dbReference type="SMART" id="SM00458">
    <property type="entry name" value="RICIN"/>
    <property type="match status" value="1"/>
</dbReference>
<name>A0A7D9EHH1_PARCT</name>